<keyword evidence="1" id="KW-0472">Membrane</keyword>
<sequence length="172" mass="19714">MNLTKHCELCDLQKYNIKTGTTCSLTDKKPSFNKTCIKIELNDKFENKLKEINVKYEKIKSEKLLTYIYFVVFLIIGLTVIIGGYLLGKFILDKGVISTVPLIIMGVGIAPLGLAFGTLNNHLQEFKLAQKKKINLDEVLQLYKIDYQIDIKFGEKYHGNQDVFVQLKAKYK</sequence>
<name>A0ABN6HY55_9FLAO</name>
<keyword evidence="3" id="KW-1185">Reference proteome</keyword>
<dbReference type="RefSeq" id="WP_221258431.1">
    <property type="nucleotide sequence ID" value="NZ_AP024749.1"/>
</dbReference>
<proteinExistence type="predicted"/>
<dbReference type="Proteomes" id="UP000825258">
    <property type="component" value="Chromosome"/>
</dbReference>
<evidence type="ECO:0000256" key="1">
    <source>
        <dbReference type="SAM" id="Phobius"/>
    </source>
</evidence>
<feature type="transmembrane region" description="Helical" evidence="1">
    <location>
        <begin position="100"/>
        <end position="123"/>
    </location>
</feature>
<evidence type="ECO:0000313" key="3">
    <source>
        <dbReference type="Proteomes" id="UP000825258"/>
    </source>
</evidence>
<protein>
    <submittedName>
        <fullName evidence="2">Uncharacterized protein</fullName>
    </submittedName>
</protein>
<evidence type="ECO:0000313" key="2">
    <source>
        <dbReference type="EMBL" id="BCY29343.1"/>
    </source>
</evidence>
<feature type="transmembrane region" description="Helical" evidence="1">
    <location>
        <begin position="64"/>
        <end position="88"/>
    </location>
</feature>
<keyword evidence="1" id="KW-1133">Transmembrane helix</keyword>
<dbReference type="EMBL" id="AP024749">
    <property type="protein sequence ID" value="BCY29343.1"/>
    <property type="molecule type" value="Genomic_DNA"/>
</dbReference>
<organism evidence="2 3">
    <name type="scientific">Flavobacterium okayamense</name>
    <dbReference type="NCBI Taxonomy" id="2830782"/>
    <lineage>
        <taxon>Bacteria</taxon>
        <taxon>Pseudomonadati</taxon>
        <taxon>Bacteroidota</taxon>
        <taxon>Flavobacteriia</taxon>
        <taxon>Flavobacteriales</taxon>
        <taxon>Flavobacteriaceae</taxon>
        <taxon>Flavobacterium</taxon>
    </lineage>
</organism>
<gene>
    <name evidence="2" type="ORF">KK2020170_22110</name>
</gene>
<accession>A0ABN6HY55</accession>
<keyword evidence="1" id="KW-0812">Transmembrane</keyword>
<reference evidence="2 3" key="1">
    <citation type="submission" date="2021-06" db="EMBL/GenBank/DDBJ databases">
        <title>Whole genome sequences of Flavobacterium sp. KK2020170 and assembly.</title>
        <authorList>
            <person name="Kitahara K."/>
            <person name="Miyoshi S."/>
            <person name="Uesaka K."/>
        </authorList>
    </citation>
    <scope>NUCLEOTIDE SEQUENCE [LARGE SCALE GENOMIC DNA]</scope>
    <source>
        <strain evidence="2 3">KK2020170</strain>
    </source>
</reference>